<name>A0ABW4J3I4_9LACO</name>
<dbReference type="Proteomes" id="UP001597267">
    <property type="component" value="Unassembled WGS sequence"/>
</dbReference>
<proteinExistence type="predicted"/>
<evidence type="ECO:0000313" key="1">
    <source>
        <dbReference type="EMBL" id="MFD1670919.1"/>
    </source>
</evidence>
<protein>
    <submittedName>
        <fullName evidence="1">Uncharacterized protein</fullName>
    </submittedName>
</protein>
<sequence length="61" mass="6923">MKLGFSNGQQFKAKVRNLAKEKQIDPQILMQEVSLDLVNIDLLLSSNFTRAQVDTMNSKNL</sequence>
<accession>A0ABW4J3I4</accession>
<organism evidence="1 2">
    <name type="scientific">Agrilactobacillus yilanensis</name>
    <dbReference type="NCBI Taxonomy" id="2485997"/>
    <lineage>
        <taxon>Bacteria</taxon>
        <taxon>Bacillati</taxon>
        <taxon>Bacillota</taxon>
        <taxon>Bacilli</taxon>
        <taxon>Lactobacillales</taxon>
        <taxon>Lactobacillaceae</taxon>
        <taxon>Agrilactobacillus</taxon>
    </lineage>
</organism>
<comment type="caution">
    <text evidence="1">The sequence shown here is derived from an EMBL/GenBank/DDBJ whole genome shotgun (WGS) entry which is preliminary data.</text>
</comment>
<dbReference type="RefSeq" id="WP_225423645.1">
    <property type="nucleotide sequence ID" value="NZ_JBHTOP010000003.1"/>
</dbReference>
<dbReference type="EMBL" id="JBHTOP010000003">
    <property type="protein sequence ID" value="MFD1670919.1"/>
    <property type="molecule type" value="Genomic_DNA"/>
</dbReference>
<gene>
    <name evidence="1" type="ORF">ACFQ5M_02275</name>
</gene>
<evidence type="ECO:0000313" key="2">
    <source>
        <dbReference type="Proteomes" id="UP001597267"/>
    </source>
</evidence>
<reference evidence="2" key="1">
    <citation type="journal article" date="2019" name="Int. J. Syst. Evol. Microbiol.">
        <title>The Global Catalogue of Microorganisms (GCM) 10K type strain sequencing project: providing services to taxonomists for standard genome sequencing and annotation.</title>
        <authorList>
            <consortium name="The Broad Institute Genomics Platform"/>
            <consortium name="The Broad Institute Genome Sequencing Center for Infectious Disease"/>
            <person name="Wu L."/>
            <person name="Ma J."/>
        </authorList>
    </citation>
    <scope>NUCLEOTIDE SEQUENCE [LARGE SCALE GENOMIC DNA]</scope>
    <source>
        <strain evidence="2">CCM 8896</strain>
    </source>
</reference>
<keyword evidence="2" id="KW-1185">Reference proteome</keyword>